<accession>A0ABV8U4P5</accession>
<evidence type="ECO:0000313" key="2">
    <source>
        <dbReference type="EMBL" id="MFC4337638.1"/>
    </source>
</evidence>
<comment type="caution">
    <text evidence="2">The sequence shown here is derived from an EMBL/GenBank/DDBJ whole genome shotgun (WGS) entry which is preliminary data.</text>
</comment>
<dbReference type="Pfam" id="PF01695">
    <property type="entry name" value="IstB_IS21"/>
    <property type="match status" value="1"/>
</dbReference>
<dbReference type="SMART" id="SM00382">
    <property type="entry name" value="AAA"/>
    <property type="match status" value="1"/>
</dbReference>
<dbReference type="InterPro" id="IPR003593">
    <property type="entry name" value="AAA+_ATPase"/>
</dbReference>
<dbReference type="PANTHER" id="PTHR30050:SF4">
    <property type="entry name" value="ATP-BINDING PROTEIN RV3427C IN INSERTION SEQUENCE-RELATED"/>
    <property type="match status" value="1"/>
</dbReference>
<keyword evidence="3" id="KW-1185">Reference proteome</keyword>
<proteinExistence type="predicted"/>
<sequence length="243" mass="26786">MAAPASAVAAVTGQAFDEAVHLTKRLKMPHLRRALEEVIPTAKAQRWDPAEIVRVLLAEEVAGRDASNLRTRRRRAAFPTGKSFHVWDETASSIPIPTQQALRTLEWVGRRENFCICGPSGTGKSHLCEALGQSAVDAGLAVSWFTIEDLGAIVRKHRVDDTVAKAFNRITRADLIIVDDIGLLPVSEDAAEGFYRLVDAAYEKLSLESEPLRPIEKEPLVSVFLNHKIDNPRGSLASYLRPM</sequence>
<dbReference type="GO" id="GO:0005524">
    <property type="term" value="F:ATP binding"/>
    <property type="evidence" value="ECO:0007669"/>
    <property type="project" value="UniProtKB-KW"/>
</dbReference>
<dbReference type="EMBL" id="JBHSDK010000045">
    <property type="protein sequence ID" value="MFC4337638.1"/>
    <property type="molecule type" value="Genomic_DNA"/>
</dbReference>
<evidence type="ECO:0000313" key="3">
    <source>
        <dbReference type="Proteomes" id="UP001595823"/>
    </source>
</evidence>
<gene>
    <name evidence="2" type="ORF">ACFPET_20795</name>
</gene>
<dbReference type="Proteomes" id="UP001595823">
    <property type="component" value="Unassembled WGS sequence"/>
</dbReference>
<dbReference type="CDD" id="cd00009">
    <property type="entry name" value="AAA"/>
    <property type="match status" value="1"/>
</dbReference>
<dbReference type="RefSeq" id="WP_380624830.1">
    <property type="nucleotide sequence ID" value="NZ_JBHSDK010000045.1"/>
</dbReference>
<keyword evidence="2" id="KW-0067">ATP-binding</keyword>
<reference evidence="3" key="1">
    <citation type="journal article" date="2019" name="Int. J. Syst. Evol. Microbiol.">
        <title>The Global Catalogue of Microorganisms (GCM) 10K type strain sequencing project: providing services to taxonomists for standard genome sequencing and annotation.</title>
        <authorList>
            <consortium name="The Broad Institute Genomics Platform"/>
            <consortium name="The Broad Institute Genome Sequencing Center for Infectious Disease"/>
            <person name="Wu L."/>
            <person name="Ma J."/>
        </authorList>
    </citation>
    <scope>NUCLEOTIDE SEQUENCE [LARGE SCALE GENOMIC DNA]</scope>
    <source>
        <strain evidence="3">IBRC-M 10908</strain>
    </source>
</reference>
<dbReference type="SUPFAM" id="SSF52540">
    <property type="entry name" value="P-loop containing nucleoside triphosphate hydrolases"/>
    <property type="match status" value="1"/>
</dbReference>
<organism evidence="2 3">
    <name type="scientific">Salininema proteolyticum</name>
    <dbReference type="NCBI Taxonomy" id="1607685"/>
    <lineage>
        <taxon>Bacteria</taxon>
        <taxon>Bacillati</taxon>
        <taxon>Actinomycetota</taxon>
        <taxon>Actinomycetes</taxon>
        <taxon>Glycomycetales</taxon>
        <taxon>Glycomycetaceae</taxon>
        <taxon>Salininema</taxon>
    </lineage>
</organism>
<feature type="non-terminal residue" evidence="2">
    <location>
        <position position="243"/>
    </location>
</feature>
<dbReference type="Gene3D" id="3.40.50.300">
    <property type="entry name" value="P-loop containing nucleotide triphosphate hydrolases"/>
    <property type="match status" value="1"/>
</dbReference>
<dbReference type="PANTHER" id="PTHR30050">
    <property type="entry name" value="CHROMOSOMAL REPLICATION INITIATOR PROTEIN DNAA"/>
    <property type="match status" value="1"/>
</dbReference>
<keyword evidence="2" id="KW-0547">Nucleotide-binding</keyword>
<evidence type="ECO:0000259" key="1">
    <source>
        <dbReference type="SMART" id="SM00382"/>
    </source>
</evidence>
<dbReference type="InterPro" id="IPR002611">
    <property type="entry name" value="IstB_ATP-bd"/>
</dbReference>
<protein>
    <submittedName>
        <fullName evidence="2">ATP-binding protein</fullName>
    </submittedName>
</protein>
<name>A0ABV8U4P5_9ACTN</name>
<feature type="domain" description="AAA+ ATPase" evidence="1">
    <location>
        <begin position="110"/>
        <end position="235"/>
    </location>
</feature>
<dbReference type="InterPro" id="IPR027417">
    <property type="entry name" value="P-loop_NTPase"/>
</dbReference>